<dbReference type="PANTHER" id="PTHR37811">
    <property type="entry name" value="BLL5343 PROTEIN"/>
    <property type="match status" value="1"/>
</dbReference>
<dbReference type="InterPro" id="IPR052936">
    <property type="entry name" value="Jasmonate_Hydroxylase-like"/>
</dbReference>
<dbReference type="OrthoDB" id="9798439at2"/>
<dbReference type="InterPro" id="IPR011008">
    <property type="entry name" value="Dimeric_a/b-barrel"/>
</dbReference>
<dbReference type="EMBL" id="FNAO01000001">
    <property type="protein sequence ID" value="SDD68766.1"/>
    <property type="molecule type" value="Genomic_DNA"/>
</dbReference>
<reference evidence="1 2" key="1">
    <citation type="submission" date="2016-10" db="EMBL/GenBank/DDBJ databases">
        <authorList>
            <person name="de Groot N.N."/>
        </authorList>
    </citation>
    <scope>NUCLEOTIDE SEQUENCE [LARGE SCALE GENOMIC DNA]</scope>
    <source>
        <strain evidence="1 2">DSM 23421</strain>
    </source>
</reference>
<name>A0A1G6WUM7_9FLAO</name>
<dbReference type="Gene3D" id="3.30.70.100">
    <property type="match status" value="1"/>
</dbReference>
<sequence>MLGMTPYYVVIFTSTRTDGDNGYAKMADEMEKLAKQQQGYLGIESARDEVGITVSYWESLEAIASHEIYLSQERKPYRPDQ</sequence>
<dbReference type="Proteomes" id="UP000199109">
    <property type="component" value="Unassembled WGS sequence"/>
</dbReference>
<gene>
    <name evidence="1" type="ORF">SAMN05421636_101411</name>
</gene>
<dbReference type="SUPFAM" id="SSF54909">
    <property type="entry name" value="Dimeric alpha+beta barrel"/>
    <property type="match status" value="1"/>
</dbReference>
<keyword evidence="2" id="KW-1185">Reference proteome</keyword>
<protein>
    <recommendedName>
        <fullName evidence="3">Heme-degrading monooxygenase HmoA</fullName>
    </recommendedName>
</protein>
<organism evidence="1 2">
    <name type="scientific">Pricia antarctica</name>
    <dbReference type="NCBI Taxonomy" id="641691"/>
    <lineage>
        <taxon>Bacteria</taxon>
        <taxon>Pseudomonadati</taxon>
        <taxon>Bacteroidota</taxon>
        <taxon>Flavobacteriia</taxon>
        <taxon>Flavobacteriales</taxon>
        <taxon>Flavobacteriaceae</taxon>
        <taxon>Pricia</taxon>
    </lineage>
</organism>
<evidence type="ECO:0000313" key="1">
    <source>
        <dbReference type="EMBL" id="SDD68766.1"/>
    </source>
</evidence>
<accession>A0A1G6WUM7</accession>
<proteinExistence type="predicted"/>
<dbReference type="STRING" id="641691.SAMN05421636_101411"/>
<dbReference type="AlphaFoldDB" id="A0A1G6WUM7"/>
<evidence type="ECO:0008006" key="3">
    <source>
        <dbReference type="Google" id="ProtNLM"/>
    </source>
</evidence>
<dbReference type="PANTHER" id="PTHR37811:SF2">
    <property type="entry name" value="ABM DOMAIN-CONTAINING PROTEIN"/>
    <property type="match status" value="1"/>
</dbReference>
<evidence type="ECO:0000313" key="2">
    <source>
        <dbReference type="Proteomes" id="UP000199109"/>
    </source>
</evidence>